<evidence type="ECO:0000313" key="4">
    <source>
        <dbReference type="Proteomes" id="UP000647416"/>
    </source>
</evidence>
<dbReference type="RefSeq" id="WP_262431237.1">
    <property type="nucleotide sequence ID" value="NZ_JACRTE010000001.1"/>
</dbReference>
<name>A0A926F6E6_9FIRM</name>
<comment type="caution">
    <text evidence="3">The sequence shown here is derived from an EMBL/GenBank/DDBJ whole genome shotgun (WGS) entry which is preliminary data.</text>
</comment>
<dbReference type="GO" id="GO:0043024">
    <property type="term" value="F:ribosomal small subunit binding"/>
    <property type="evidence" value="ECO:0007669"/>
    <property type="project" value="TreeGrafter"/>
</dbReference>
<dbReference type="InterPro" id="IPR000238">
    <property type="entry name" value="RbfA"/>
</dbReference>
<dbReference type="InterPro" id="IPR023799">
    <property type="entry name" value="RbfA_dom_sf"/>
</dbReference>
<dbReference type="Gene3D" id="3.30.300.20">
    <property type="match status" value="1"/>
</dbReference>
<dbReference type="EMBL" id="JACRTE010000001">
    <property type="protein sequence ID" value="MBC8595571.1"/>
    <property type="molecule type" value="Genomic_DNA"/>
</dbReference>
<keyword evidence="1 2" id="KW-0690">Ribosome biogenesis</keyword>
<protein>
    <recommendedName>
        <fullName evidence="2">Ribosome-binding factor A</fullName>
    </recommendedName>
</protein>
<dbReference type="GO" id="GO:0030490">
    <property type="term" value="P:maturation of SSU-rRNA"/>
    <property type="evidence" value="ECO:0007669"/>
    <property type="project" value="UniProtKB-UniRule"/>
</dbReference>
<gene>
    <name evidence="2 3" type="primary">rbfA</name>
    <name evidence="3" type="ORF">H8706_01630</name>
</gene>
<keyword evidence="2" id="KW-0963">Cytoplasm</keyword>
<dbReference type="NCBIfam" id="TIGR00082">
    <property type="entry name" value="rbfA"/>
    <property type="match status" value="1"/>
</dbReference>
<dbReference type="InterPro" id="IPR020053">
    <property type="entry name" value="Ribosome-bd_factorA_CS"/>
</dbReference>
<keyword evidence="4" id="KW-1185">Reference proteome</keyword>
<comment type="similarity">
    <text evidence="2">Belongs to the RbfA family.</text>
</comment>
<dbReference type="PANTHER" id="PTHR33515">
    <property type="entry name" value="RIBOSOME-BINDING FACTOR A, CHLOROPLASTIC-RELATED"/>
    <property type="match status" value="1"/>
</dbReference>
<dbReference type="PANTHER" id="PTHR33515:SF1">
    <property type="entry name" value="RIBOSOME-BINDING FACTOR A, CHLOROPLASTIC-RELATED"/>
    <property type="match status" value="1"/>
</dbReference>
<sequence length="120" mass="13600">MASNRLERIKEEVKRELSGIIRRLKDPRIADVVSVVAVDITKDLKYAKAHISVMGTDEQKKNTITALNSAAGFIRHEISSGLDLRITPEFKFVQDNSVEYGIHIDELIHKINNGERETDK</sequence>
<comment type="subunit">
    <text evidence="2">Monomer. Binds 30S ribosomal subunits, but not 50S ribosomal subunits or 70S ribosomes.</text>
</comment>
<dbReference type="PROSITE" id="PS01319">
    <property type="entry name" value="RBFA"/>
    <property type="match status" value="1"/>
</dbReference>
<comment type="subcellular location">
    <subcellularLocation>
        <location evidence="2">Cytoplasm</location>
    </subcellularLocation>
</comment>
<proteinExistence type="inferred from homology"/>
<reference evidence="3" key="1">
    <citation type="submission" date="2020-08" db="EMBL/GenBank/DDBJ databases">
        <title>Genome public.</title>
        <authorList>
            <person name="Liu C."/>
            <person name="Sun Q."/>
        </authorList>
    </citation>
    <scope>NUCLEOTIDE SEQUENCE</scope>
    <source>
        <strain evidence="3">NSJ-50</strain>
    </source>
</reference>
<comment type="function">
    <text evidence="2">One of several proteins that assist in the late maturation steps of the functional core of the 30S ribosomal subunit. Associates with free 30S ribosomal subunits (but not with 30S subunits that are part of 70S ribosomes or polysomes). Required for efficient processing of 16S rRNA. May interact with the 5'-terminal helix region of 16S rRNA.</text>
</comment>
<dbReference type="GO" id="GO:0005829">
    <property type="term" value="C:cytosol"/>
    <property type="evidence" value="ECO:0007669"/>
    <property type="project" value="TreeGrafter"/>
</dbReference>
<dbReference type="Pfam" id="PF02033">
    <property type="entry name" value="RBFA"/>
    <property type="match status" value="1"/>
</dbReference>
<evidence type="ECO:0000256" key="1">
    <source>
        <dbReference type="ARBA" id="ARBA00022517"/>
    </source>
</evidence>
<dbReference type="SUPFAM" id="SSF89919">
    <property type="entry name" value="Ribosome-binding factor A, RbfA"/>
    <property type="match status" value="1"/>
</dbReference>
<dbReference type="Proteomes" id="UP000647416">
    <property type="component" value="Unassembled WGS sequence"/>
</dbReference>
<organism evidence="3 4">
    <name type="scientific">Qingrenia yutianensis</name>
    <dbReference type="NCBI Taxonomy" id="2763676"/>
    <lineage>
        <taxon>Bacteria</taxon>
        <taxon>Bacillati</taxon>
        <taxon>Bacillota</taxon>
        <taxon>Clostridia</taxon>
        <taxon>Eubacteriales</taxon>
        <taxon>Oscillospiraceae</taxon>
        <taxon>Qingrenia</taxon>
    </lineage>
</organism>
<evidence type="ECO:0000313" key="3">
    <source>
        <dbReference type="EMBL" id="MBC8595571.1"/>
    </source>
</evidence>
<accession>A0A926F6E6</accession>
<dbReference type="HAMAP" id="MF_00003">
    <property type="entry name" value="RbfA"/>
    <property type="match status" value="1"/>
</dbReference>
<evidence type="ECO:0000256" key="2">
    <source>
        <dbReference type="HAMAP-Rule" id="MF_00003"/>
    </source>
</evidence>
<dbReference type="InterPro" id="IPR015946">
    <property type="entry name" value="KH_dom-like_a/b"/>
</dbReference>
<dbReference type="AlphaFoldDB" id="A0A926F6E6"/>